<gene>
    <name evidence="2" type="ORF">B296_00019882</name>
    <name evidence="1" type="ORF">OPV22_006459</name>
</gene>
<dbReference type="OrthoDB" id="726053at2759"/>
<reference evidence="2" key="2">
    <citation type="submission" date="2018-09" db="EMBL/GenBank/DDBJ databases">
        <authorList>
            <person name="Harrison J."/>
            <person name="Moore K.A."/>
            <person name="Paszkiewicz K."/>
            <person name="Jones T."/>
            <person name="Grant M."/>
            <person name="Ambacheew D."/>
            <person name="Muzemil S."/>
            <person name="Studholme D."/>
        </authorList>
    </citation>
    <scope>NUCLEOTIDE SEQUENCE</scope>
</reference>
<dbReference type="SUPFAM" id="SSF57850">
    <property type="entry name" value="RING/U-box"/>
    <property type="match status" value="1"/>
</dbReference>
<evidence type="ECO:0000313" key="2">
    <source>
        <dbReference type="EMBL" id="RRT63335.1"/>
    </source>
</evidence>
<proteinExistence type="predicted"/>
<evidence type="ECO:0000313" key="3">
    <source>
        <dbReference type="Proteomes" id="UP000287651"/>
    </source>
</evidence>
<evidence type="ECO:0000313" key="1">
    <source>
        <dbReference type="EMBL" id="KAJ8505573.1"/>
    </source>
</evidence>
<dbReference type="Gene3D" id="3.30.40.10">
    <property type="entry name" value="Zinc/RING finger domain, C3HC4 (zinc finger)"/>
    <property type="match status" value="1"/>
</dbReference>
<dbReference type="InterPro" id="IPR013083">
    <property type="entry name" value="Znf_RING/FYVE/PHD"/>
</dbReference>
<name>A0A426ZH84_ENSVE</name>
<sequence length="89" mass="10182">MVSWKEMTRMPEASELCAWRASRWAMSAGCFLQCKHAFHAKCVDAWLVQMPTYPTCRTSAMAGKVLSCSKHLSWVHSKCRRCVKTVNLE</sequence>
<dbReference type="EMBL" id="JAQQAF010000002">
    <property type="protein sequence ID" value="KAJ8505573.1"/>
    <property type="molecule type" value="Genomic_DNA"/>
</dbReference>
<evidence type="ECO:0000313" key="4">
    <source>
        <dbReference type="Proteomes" id="UP001222027"/>
    </source>
</evidence>
<dbReference type="EMBL" id="AMZH03006637">
    <property type="protein sequence ID" value="RRT63335.1"/>
    <property type="molecule type" value="Genomic_DNA"/>
</dbReference>
<accession>A0A426ZH84</accession>
<comment type="caution">
    <text evidence="2">The sequence shown here is derived from an EMBL/GenBank/DDBJ whole genome shotgun (WGS) entry which is preliminary data.</text>
</comment>
<reference evidence="1 4" key="3">
    <citation type="submission" date="2022-12" db="EMBL/GenBank/DDBJ databases">
        <title>Chromosome-scale assembly of the Ensete ventricosum genome.</title>
        <authorList>
            <person name="Dussert Y."/>
            <person name="Stocks J."/>
            <person name="Wendawek A."/>
            <person name="Woldeyes F."/>
            <person name="Nichols R.A."/>
            <person name="Borrell J.S."/>
        </authorList>
    </citation>
    <scope>NUCLEOTIDE SEQUENCE [LARGE SCALE GENOMIC DNA]</scope>
    <source>
        <strain evidence="4">cv. Maze</strain>
        <strain evidence="1">MazeRef_0001</strain>
        <tissue evidence="1">Seeds</tissue>
    </source>
</reference>
<reference evidence="2 3" key="1">
    <citation type="journal article" date="2014" name="Agronomy (Basel)">
        <title>A Draft Genome Sequence for Ensete ventricosum, the Drought-Tolerant Tree Against Hunger.</title>
        <authorList>
            <person name="Harrison J."/>
            <person name="Moore K.A."/>
            <person name="Paszkiewicz K."/>
            <person name="Jones T."/>
            <person name="Grant M."/>
            <person name="Ambacheew D."/>
            <person name="Muzemil S."/>
            <person name="Studholme D.J."/>
        </authorList>
    </citation>
    <scope>NUCLEOTIDE SEQUENCE [LARGE SCALE GENOMIC DNA]</scope>
</reference>
<organism evidence="2 3">
    <name type="scientific">Ensete ventricosum</name>
    <name type="common">Abyssinian banana</name>
    <name type="synonym">Musa ensete</name>
    <dbReference type="NCBI Taxonomy" id="4639"/>
    <lineage>
        <taxon>Eukaryota</taxon>
        <taxon>Viridiplantae</taxon>
        <taxon>Streptophyta</taxon>
        <taxon>Embryophyta</taxon>
        <taxon>Tracheophyta</taxon>
        <taxon>Spermatophyta</taxon>
        <taxon>Magnoliopsida</taxon>
        <taxon>Liliopsida</taxon>
        <taxon>Zingiberales</taxon>
        <taxon>Musaceae</taxon>
        <taxon>Ensete</taxon>
    </lineage>
</organism>
<protein>
    <recommendedName>
        <fullName evidence="5">RING-type domain-containing protein</fullName>
    </recommendedName>
</protein>
<evidence type="ECO:0008006" key="5">
    <source>
        <dbReference type="Google" id="ProtNLM"/>
    </source>
</evidence>
<dbReference type="Proteomes" id="UP001222027">
    <property type="component" value="Unassembled WGS sequence"/>
</dbReference>
<keyword evidence="4" id="KW-1185">Reference proteome</keyword>
<dbReference type="Proteomes" id="UP000287651">
    <property type="component" value="Unassembled WGS sequence"/>
</dbReference>
<dbReference type="AlphaFoldDB" id="A0A426ZH84"/>